<evidence type="ECO:0000256" key="5">
    <source>
        <dbReference type="ARBA" id="ARBA00023125"/>
    </source>
</evidence>
<dbReference type="PANTHER" id="PTHR33202">
    <property type="entry name" value="ZINC UPTAKE REGULATION PROTEIN"/>
    <property type="match status" value="1"/>
</dbReference>
<feature type="binding site" evidence="7">
    <location>
        <position position="152"/>
    </location>
    <ligand>
        <name>Zn(2+)</name>
        <dbReference type="ChEBI" id="CHEBI:29105"/>
    </ligand>
</feature>
<keyword evidence="7" id="KW-0479">Metal-binding</keyword>
<evidence type="ECO:0000256" key="6">
    <source>
        <dbReference type="ARBA" id="ARBA00023163"/>
    </source>
</evidence>
<feature type="binding site" evidence="7">
    <location>
        <position position="112"/>
    </location>
    <ligand>
        <name>Zn(2+)</name>
        <dbReference type="ChEBI" id="CHEBI:29105"/>
    </ligand>
</feature>
<dbReference type="GO" id="GO:0000976">
    <property type="term" value="F:transcription cis-regulatory region binding"/>
    <property type="evidence" value="ECO:0007669"/>
    <property type="project" value="TreeGrafter"/>
</dbReference>
<evidence type="ECO:0000256" key="4">
    <source>
        <dbReference type="ARBA" id="ARBA00023015"/>
    </source>
</evidence>
<dbReference type="InterPro" id="IPR002481">
    <property type="entry name" value="FUR"/>
</dbReference>
<evidence type="ECO:0000256" key="7">
    <source>
        <dbReference type="PIRSR" id="PIRSR602481-1"/>
    </source>
</evidence>
<dbReference type="GO" id="GO:1900376">
    <property type="term" value="P:regulation of secondary metabolite biosynthetic process"/>
    <property type="evidence" value="ECO:0007669"/>
    <property type="project" value="TreeGrafter"/>
</dbReference>
<dbReference type="GO" id="GO:0003700">
    <property type="term" value="F:DNA-binding transcription factor activity"/>
    <property type="evidence" value="ECO:0007669"/>
    <property type="project" value="InterPro"/>
</dbReference>
<dbReference type="RefSeq" id="WP_106608772.1">
    <property type="nucleotide sequence ID" value="NZ_PYGJ01000007.1"/>
</dbReference>
<keyword evidence="2" id="KW-0678">Repressor</keyword>
<keyword evidence="9" id="KW-1185">Reference proteome</keyword>
<proteinExistence type="inferred from homology"/>
<evidence type="ECO:0000256" key="2">
    <source>
        <dbReference type="ARBA" id="ARBA00022491"/>
    </source>
</evidence>
<keyword evidence="5" id="KW-0238">DNA-binding</keyword>
<evidence type="ECO:0000256" key="3">
    <source>
        <dbReference type="ARBA" id="ARBA00022833"/>
    </source>
</evidence>
<keyword evidence="3 7" id="KW-0862">Zinc</keyword>
<dbReference type="InterPro" id="IPR036390">
    <property type="entry name" value="WH_DNA-bd_sf"/>
</dbReference>
<dbReference type="InterPro" id="IPR036388">
    <property type="entry name" value="WH-like_DNA-bd_sf"/>
</dbReference>
<organism evidence="8 9">
    <name type="scientific">Shimia abyssi</name>
    <dbReference type="NCBI Taxonomy" id="1662395"/>
    <lineage>
        <taxon>Bacteria</taxon>
        <taxon>Pseudomonadati</taxon>
        <taxon>Pseudomonadota</taxon>
        <taxon>Alphaproteobacteria</taxon>
        <taxon>Rhodobacterales</taxon>
        <taxon>Roseobacteraceae</taxon>
    </lineage>
</organism>
<dbReference type="OrthoDB" id="9801127at2"/>
<dbReference type="EMBL" id="PYGJ01000007">
    <property type="protein sequence ID" value="PSL19156.1"/>
    <property type="molecule type" value="Genomic_DNA"/>
</dbReference>
<dbReference type="InterPro" id="IPR043135">
    <property type="entry name" value="Fur_C"/>
</dbReference>
<evidence type="ECO:0000256" key="1">
    <source>
        <dbReference type="ARBA" id="ARBA00007957"/>
    </source>
</evidence>
<dbReference type="AlphaFoldDB" id="A0A2P8FBP9"/>
<comment type="similarity">
    <text evidence="1">Belongs to the Fur family.</text>
</comment>
<evidence type="ECO:0000313" key="8">
    <source>
        <dbReference type="EMBL" id="PSL19156.1"/>
    </source>
</evidence>
<gene>
    <name evidence="8" type="ORF">CLV88_10799</name>
</gene>
<dbReference type="Gene3D" id="1.10.10.10">
    <property type="entry name" value="Winged helix-like DNA-binding domain superfamily/Winged helix DNA-binding domain"/>
    <property type="match status" value="1"/>
</dbReference>
<dbReference type="Pfam" id="PF01475">
    <property type="entry name" value="FUR"/>
    <property type="match status" value="1"/>
</dbReference>
<dbReference type="SUPFAM" id="SSF46785">
    <property type="entry name" value="Winged helix' DNA-binding domain"/>
    <property type="match status" value="1"/>
</dbReference>
<comment type="cofactor">
    <cofactor evidence="7">
        <name>Zn(2+)</name>
        <dbReference type="ChEBI" id="CHEBI:29105"/>
    </cofactor>
    <text evidence="7">Binds 1 zinc ion per subunit.</text>
</comment>
<sequence length="161" mass="17212">MSEIGFGKHDHSACISGALEAAEQVCSAQGLRLTKGRRRVLEILVQEHRAMGAYDILAVLSDEGFGAQPPVVYRALEFLVSNGFAHKIEKLNAYVACSHPQEGDHAPVFLICKSCGIVAEGDAPKRKSDLQQQAQESGFVIETTVMEAEGLCPTCVPGGEA</sequence>
<dbReference type="GO" id="GO:0008270">
    <property type="term" value="F:zinc ion binding"/>
    <property type="evidence" value="ECO:0007669"/>
    <property type="project" value="TreeGrafter"/>
</dbReference>
<feature type="binding site" evidence="7">
    <location>
        <position position="155"/>
    </location>
    <ligand>
        <name>Zn(2+)</name>
        <dbReference type="ChEBI" id="CHEBI:29105"/>
    </ligand>
</feature>
<comment type="caution">
    <text evidence="8">The sequence shown here is derived from an EMBL/GenBank/DDBJ whole genome shotgun (WGS) entry which is preliminary data.</text>
</comment>
<accession>A0A2P8FBP9</accession>
<name>A0A2P8FBP9_9RHOB</name>
<evidence type="ECO:0000313" key="9">
    <source>
        <dbReference type="Proteomes" id="UP000240418"/>
    </source>
</evidence>
<protein>
    <submittedName>
        <fullName evidence="8">Fur family zinc uptake transcriptional regulator</fullName>
    </submittedName>
</protein>
<reference evidence="8 9" key="1">
    <citation type="submission" date="2018-03" db="EMBL/GenBank/DDBJ databases">
        <title>Genomic Encyclopedia of Archaeal and Bacterial Type Strains, Phase II (KMG-II): from individual species to whole genera.</title>
        <authorList>
            <person name="Goeker M."/>
        </authorList>
    </citation>
    <scope>NUCLEOTIDE SEQUENCE [LARGE SCALE GENOMIC DNA]</scope>
    <source>
        <strain evidence="8 9">DSM 100673</strain>
    </source>
</reference>
<dbReference type="Gene3D" id="3.30.1490.190">
    <property type="match status" value="1"/>
</dbReference>
<dbReference type="GO" id="GO:0045892">
    <property type="term" value="P:negative regulation of DNA-templated transcription"/>
    <property type="evidence" value="ECO:0007669"/>
    <property type="project" value="TreeGrafter"/>
</dbReference>
<keyword evidence="4" id="KW-0805">Transcription regulation</keyword>
<dbReference type="Proteomes" id="UP000240418">
    <property type="component" value="Unassembled WGS sequence"/>
</dbReference>
<dbReference type="GO" id="GO:0005829">
    <property type="term" value="C:cytosol"/>
    <property type="evidence" value="ECO:0007669"/>
    <property type="project" value="TreeGrafter"/>
</dbReference>
<keyword evidence="6" id="KW-0804">Transcription</keyword>
<feature type="binding site" evidence="7">
    <location>
        <position position="115"/>
    </location>
    <ligand>
        <name>Zn(2+)</name>
        <dbReference type="ChEBI" id="CHEBI:29105"/>
    </ligand>
</feature>
<dbReference type="PANTHER" id="PTHR33202:SF6">
    <property type="entry name" value="ZINC UPTAKE REGULATION PROTEIN"/>
    <property type="match status" value="1"/>
</dbReference>